<dbReference type="KEGG" id="bcou:IC761_22015"/>
<dbReference type="AlphaFoldDB" id="A0A7S9GXA6"/>
<evidence type="ECO:0000313" key="1">
    <source>
        <dbReference type="EMBL" id="QPF89188.1"/>
    </source>
</evidence>
<evidence type="ECO:0000313" key="2">
    <source>
        <dbReference type="Proteomes" id="UP000594621"/>
    </source>
</evidence>
<sequence length="60" mass="6719">MTETVIRLRLNQQQLELMDRTIASGVAPDRAALVRLAVREYAAARKAETTAKPNDLEPVR</sequence>
<accession>A0A7S9GXA6</accession>
<name>A0A7S9GXA6_9BRAD</name>
<dbReference type="Proteomes" id="UP000594621">
    <property type="component" value="Chromosome"/>
</dbReference>
<dbReference type="EMBL" id="CP061379">
    <property type="protein sequence ID" value="QPF89188.1"/>
    <property type="molecule type" value="Genomic_DNA"/>
</dbReference>
<keyword evidence="2" id="KW-1185">Reference proteome</keyword>
<gene>
    <name evidence="1" type="ORF">IC761_22015</name>
</gene>
<reference evidence="1 2" key="1">
    <citation type="submission" date="2020-09" db="EMBL/GenBank/DDBJ databases">
        <title>Complete genomes of bradyrhizobia occurring on native shrubby legumes in Australia.</title>
        <authorList>
            <person name="Lafay B."/>
        </authorList>
    </citation>
    <scope>NUCLEOTIDE SEQUENCE [LARGE SCALE GENOMIC DNA]</scope>
    <source>
        <strain evidence="1 2">BDV5040</strain>
    </source>
</reference>
<evidence type="ECO:0008006" key="3">
    <source>
        <dbReference type="Google" id="ProtNLM"/>
    </source>
</evidence>
<proteinExistence type="predicted"/>
<organism evidence="1 2">
    <name type="scientific">Bradyrhizobium commune</name>
    <dbReference type="NCBI Taxonomy" id="83627"/>
    <lineage>
        <taxon>Bacteria</taxon>
        <taxon>Pseudomonadati</taxon>
        <taxon>Pseudomonadota</taxon>
        <taxon>Alphaproteobacteria</taxon>
        <taxon>Hyphomicrobiales</taxon>
        <taxon>Nitrobacteraceae</taxon>
        <taxon>Bradyrhizobium</taxon>
    </lineage>
</organism>
<protein>
    <recommendedName>
        <fullName evidence="3">Ribbon-helix-helix protein, CopG family</fullName>
    </recommendedName>
</protein>
<dbReference type="RefSeq" id="WP_195798729.1">
    <property type="nucleotide sequence ID" value="NZ_CP061379.1"/>
</dbReference>